<gene>
    <name evidence="6" type="ORF">BES08_26525</name>
</gene>
<feature type="DNA-binding region" description="H-T-H motif" evidence="4">
    <location>
        <begin position="41"/>
        <end position="60"/>
    </location>
</feature>
<evidence type="ECO:0000256" key="2">
    <source>
        <dbReference type="ARBA" id="ARBA00023125"/>
    </source>
</evidence>
<dbReference type="PRINTS" id="PR00455">
    <property type="entry name" value="HTHTETR"/>
</dbReference>
<dbReference type="GO" id="GO:0000976">
    <property type="term" value="F:transcription cis-regulatory region binding"/>
    <property type="evidence" value="ECO:0007669"/>
    <property type="project" value="TreeGrafter"/>
</dbReference>
<evidence type="ECO:0000313" key="7">
    <source>
        <dbReference type="Proteomes" id="UP000094626"/>
    </source>
</evidence>
<keyword evidence="1" id="KW-0805">Transcription regulation</keyword>
<dbReference type="InterPro" id="IPR009057">
    <property type="entry name" value="Homeodomain-like_sf"/>
</dbReference>
<dbReference type="Pfam" id="PF00440">
    <property type="entry name" value="TetR_N"/>
    <property type="match status" value="1"/>
</dbReference>
<dbReference type="AlphaFoldDB" id="A0A1D8AE75"/>
<keyword evidence="7" id="KW-1185">Reference proteome</keyword>
<protein>
    <submittedName>
        <fullName evidence="6">TetR family transcriptional regulator</fullName>
    </submittedName>
</protein>
<dbReference type="Gene3D" id="1.10.357.10">
    <property type="entry name" value="Tetracycline Repressor, domain 2"/>
    <property type="match status" value="1"/>
</dbReference>
<dbReference type="Gene3D" id="1.10.10.60">
    <property type="entry name" value="Homeodomain-like"/>
    <property type="match status" value="1"/>
</dbReference>
<sequence>MKLMPPPNWSNLVETDQTGSVLKILDGTLRAIGSMGARRLSMSDISESSGVSRGTLYRYFASKDEVLAAVSEYVCINFERGIVEAGESIAEPIERFRSVMRFYARFTVERSPDGIFEVEPAFHLNFLRTHFARHKAAVRRALDPVLDHFETVVGCPLDRDTFCDTMVRLQLSTLIIPATDDWLNIWNDAPDRLYEWALKIARNQTKSEKG</sequence>
<dbReference type="EMBL" id="CP017077">
    <property type="protein sequence ID" value="AOR80427.1"/>
    <property type="molecule type" value="Genomic_DNA"/>
</dbReference>
<name>A0A1D8AE75_9SPHN</name>
<geneLocation type="plasmid" evidence="6 7">
    <name>pSA2</name>
</geneLocation>
<dbReference type="SUPFAM" id="SSF46689">
    <property type="entry name" value="Homeodomain-like"/>
    <property type="match status" value="1"/>
</dbReference>
<dbReference type="InterPro" id="IPR050109">
    <property type="entry name" value="HTH-type_TetR-like_transc_reg"/>
</dbReference>
<keyword evidence="3" id="KW-0804">Transcription</keyword>
<evidence type="ECO:0000256" key="4">
    <source>
        <dbReference type="PROSITE-ProRule" id="PRU00335"/>
    </source>
</evidence>
<dbReference type="PANTHER" id="PTHR30055">
    <property type="entry name" value="HTH-TYPE TRANSCRIPTIONAL REGULATOR RUTR"/>
    <property type="match status" value="1"/>
</dbReference>
<dbReference type="RefSeq" id="WP_069709814.1">
    <property type="nucleotide sequence ID" value="NZ_CP017077.1"/>
</dbReference>
<accession>A0A1D8AE75</accession>
<organism evidence="6 7">
    <name type="scientific">Novosphingobium resinovorum</name>
    <dbReference type="NCBI Taxonomy" id="158500"/>
    <lineage>
        <taxon>Bacteria</taxon>
        <taxon>Pseudomonadati</taxon>
        <taxon>Pseudomonadota</taxon>
        <taxon>Alphaproteobacteria</taxon>
        <taxon>Sphingomonadales</taxon>
        <taxon>Sphingomonadaceae</taxon>
        <taxon>Novosphingobium</taxon>
    </lineage>
</organism>
<dbReference type="PROSITE" id="PS50977">
    <property type="entry name" value="HTH_TETR_2"/>
    <property type="match status" value="1"/>
</dbReference>
<keyword evidence="2 4" id="KW-0238">DNA-binding</keyword>
<reference evidence="7" key="1">
    <citation type="journal article" date="2017" name="J. Biotechnol.">
        <title>Complete genome sequence of Novosphingobium resinovorum SA1, a versatile xenobiotic-degrading bacterium capable of utilizing sulfanilic acid.</title>
        <authorList>
            <person name="Hegedus B."/>
            <person name="Kos P.B."/>
            <person name="Balint B."/>
            <person name="Maroti G."/>
            <person name="Gan H.M."/>
            <person name="Perei K."/>
            <person name="Rakhely G."/>
        </authorList>
    </citation>
    <scope>NUCLEOTIDE SEQUENCE [LARGE SCALE GENOMIC DNA]</scope>
    <source>
        <strain evidence="7">SA1</strain>
    </source>
</reference>
<proteinExistence type="predicted"/>
<evidence type="ECO:0000259" key="5">
    <source>
        <dbReference type="PROSITE" id="PS50977"/>
    </source>
</evidence>
<feature type="domain" description="HTH tetR-type" evidence="5">
    <location>
        <begin position="18"/>
        <end position="78"/>
    </location>
</feature>
<evidence type="ECO:0000256" key="3">
    <source>
        <dbReference type="ARBA" id="ARBA00023163"/>
    </source>
</evidence>
<dbReference type="PANTHER" id="PTHR30055:SF234">
    <property type="entry name" value="HTH-TYPE TRANSCRIPTIONAL REGULATOR BETI"/>
    <property type="match status" value="1"/>
</dbReference>
<evidence type="ECO:0000256" key="1">
    <source>
        <dbReference type="ARBA" id="ARBA00023015"/>
    </source>
</evidence>
<dbReference type="InterPro" id="IPR001647">
    <property type="entry name" value="HTH_TetR"/>
</dbReference>
<dbReference type="OrthoDB" id="9787680at2"/>
<dbReference type="KEGG" id="nre:BES08_26525"/>
<keyword evidence="6" id="KW-0614">Plasmid</keyword>
<dbReference type="Proteomes" id="UP000094626">
    <property type="component" value="Plasmid pSA2"/>
</dbReference>
<evidence type="ECO:0000313" key="6">
    <source>
        <dbReference type="EMBL" id="AOR80427.1"/>
    </source>
</evidence>
<dbReference type="GO" id="GO:0003700">
    <property type="term" value="F:DNA-binding transcription factor activity"/>
    <property type="evidence" value="ECO:0007669"/>
    <property type="project" value="TreeGrafter"/>
</dbReference>